<keyword evidence="1" id="KW-0547">Nucleotide-binding</keyword>
<proteinExistence type="predicted"/>
<evidence type="ECO:0000313" key="7">
    <source>
        <dbReference type="Proteomes" id="UP001465668"/>
    </source>
</evidence>
<dbReference type="PANTHER" id="PTHR11566:SF66">
    <property type="entry name" value="INTERFERON-INDUCED GTP-BINDING PROTEIN MX"/>
    <property type="match status" value="1"/>
</dbReference>
<dbReference type="Pfam" id="PF01031">
    <property type="entry name" value="Dynamin_M"/>
    <property type="match status" value="1"/>
</dbReference>
<gene>
    <name evidence="6" type="ORF">SCAR479_11026</name>
</gene>
<dbReference type="EMBL" id="JARVKM010000063">
    <property type="protein sequence ID" value="KAK9772326.1"/>
    <property type="molecule type" value="Genomic_DNA"/>
</dbReference>
<feature type="region of interest" description="Disordered" evidence="3">
    <location>
        <begin position="597"/>
        <end position="619"/>
    </location>
</feature>
<evidence type="ECO:0000256" key="3">
    <source>
        <dbReference type="SAM" id="MobiDB-lite"/>
    </source>
</evidence>
<dbReference type="InterPro" id="IPR027417">
    <property type="entry name" value="P-loop_NTPase"/>
</dbReference>
<dbReference type="InterPro" id="IPR022812">
    <property type="entry name" value="Dynamin"/>
</dbReference>
<dbReference type="SMART" id="SM00053">
    <property type="entry name" value="DYNc"/>
    <property type="match status" value="1"/>
</dbReference>
<feature type="domain" description="Dynamin-type G" evidence="5">
    <location>
        <begin position="45"/>
        <end position="333"/>
    </location>
</feature>
<dbReference type="CDD" id="cd08771">
    <property type="entry name" value="DLP_1"/>
    <property type="match status" value="1"/>
</dbReference>
<dbReference type="PRINTS" id="PR00195">
    <property type="entry name" value="DYNAMIN"/>
</dbReference>
<dbReference type="PROSITE" id="PS51388">
    <property type="entry name" value="GED"/>
    <property type="match status" value="1"/>
</dbReference>
<dbReference type="Proteomes" id="UP001465668">
    <property type="component" value="Unassembled WGS sequence"/>
</dbReference>
<feature type="domain" description="GED" evidence="4">
    <location>
        <begin position="632"/>
        <end position="722"/>
    </location>
</feature>
<dbReference type="InterPro" id="IPR045063">
    <property type="entry name" value="Dynamin_N"/>
</dbReference>
<keyword evidence="2" id="KW-0342">GTP-binding</keyword>
<sequence length="723" mass="81238">MPGDQGSEDCVEMSINATLKELQTDELRLTVDTFNQMQEVGLEDCLLHPQIVVFGDQSAEKSSVLEALTEIPFPRNDHFCTRFATEIHPRQKAQFRVKAKIIPNSDRALDEQKRLRNFSVSITDLKDLAVVTSAAVKAMGIATSEEESGSPFSRDILRVEVDGPDKPHLTLVDIPGLIQAPTKGVFRADIALVSKITECYLGHRDTISPVVISSNNPAACQPILEKIQELRPSGGQTLGVITKPDTLSKGSGSEKKFLQLARNEDVFFELGWHVIKNRSFEERNFSVHEQDISEMEFFRASNFGTLPKEAVGIHALRLRLGQLVVEQMGEIMPYLQECIENAIEDAQGILESGGNPKYLRDDCLAYLKQVSMDYNEIVKAGLQGNYRNDFFKLDIGASSSPDSDRTFVRLRAAVQCANQTFDANLKTWGHKYTFDLSESQDLVTVPGGSKVLSKETSMAWISRELSKSRGSEPFSNFIPHVVAELFWKQSEAWEGLSHEHVEHSSQLCQKFLSEVLGHVFPHEAKSRIWSTDFMDAMKKRSDKALGELEKIVRDKKSYPVSYSHYYIEKIQSRLDAGTETLDHSILLLPDSYPQPLRSHGERPARISDKGEVNKVHKASTPTSSPYMELVNCEEALDSLLAIYKVQREVFVVNVTTQVIERHIMRGLETILSPTVVDQMYLEISDIVSEPEIIQKVKLFVLNRINKLEDGYNILDDIFGGIDA</sequence>
<dbReference type="InterPro" id="IPR000375">
    <property type="entry name" value="Dynamin_stalk"/>
</dbReference>
<dbReference type="InterPro" id="IPR001401">
    <property type="entry name" value="Dynamin_GTPase"/>
</dbReference>
<dbReference type="PROSITE" id="PS51718">
    <property type="entry name" value="G_DYNAMIN_2"/>
    <property type="match status" value="1"/>
</dbReference>
<dbReference type="Pfam" id="PF00350">
    <property type="entry name" value="Dynamin_N"/>
    <property type="match status" value="1"/>
</dbReference>
<evidence type="ECO:0000256" key="2">
    <source>
        <dbReference type="ARBA" id="ARBA00023134"/>
    </source>
</evidence>
<accession>A0ABR2XF26</accession>
<dbReference type="SUPFAM" id="SSF52540">
    <property type="entry name" value="P-loop containing nucleoside triphosphate hydrolases"/>
    <property type="match status" value="1"/>
</dbReference>
<name>A0ABR2XF26_9PEZI</name>
<dbReference type="PANTHER" id="PTHR11566">
    <property type="entry name" value="DYNAMIN"/>
    <property type="match status" value="1"/>
</dbReference>
<organism evidence="6 7">
    <name type="scientific">Seiridium cardinale</name>
    <dbReference type="NCBI Taxonomy" id="138064"/>
    <lineage>
        <taxon>Eukaryota</taxon>
        <taxon>Fungi</taxon>
        <taxon>Dikarya</taxon>
        <taxon>Ascomycota</taxon>
        <taxon>Pezizomycotina</taxon>
        <taxon>Sordariomycetes</taxon>
        <taxon>Xylariomycetidae</taxon>
        <taxon>Amphisphaeriales</taxon>
        <taxon>Sporocadaceae</taxon>
        <taxon>Seiridium</taxon>
    </lineage>
</organism>
<evidence type="ECO:0000313" key="6">
    <source>
        <dbReference type="EMBL" id="KAK9772326.1"/>
    </source>
</evidence>
<evidence type="ECO:0000256" key="1">
    <source>
        <dbReference type="ARBA" id="ARBA00022741"/>
    </source>
</evidence>
<dbReference type="InterPro" id="IPR030381">
    <property type="entry name" value="G_DYNAMIN_dom"/>
</dbReference>
<feature type="compositionally biased region" description="Basic and acidic residues" evidence="3">
    <location>
        <begin position="598"/>
        <end position="614"/>
    </location>
</feature>
<dbReference type="InterPro" id="IPR020850">
    <property type="entry name" value="GED_dom"/>
</dbReference>
<reference evidence="6 7" key="1">
    <citation type="submission" date="2024-02" db="EMBL/GenBank/DDBJ databases">
        <title>First draft genome assembly of two strains of Seiridium cardinale.</title>
        <authorList>
            <person name="Emiliani G."/>
            <person name="Scali E."/>
        </authorList>
    </citation>
    <scope>NUCLEOTIDE SEQUENCE [LARGE SCALE GENOMIC DNA]</scope>
    <source>
        <strain evidence="6 7">BM-138-000479</strain>
    </source>
</reference>
<comment type="caution">
    <text evidence="6">The sequence shown here is derived from an EMBL/GenBank/DDBJ whole genome shotgun (WGS) entry which is preliminary data.</text>
</comment>
<protein>
    <submittedName>
        <fullName evidence="6">GED domain-containing protein</fullName>
    </submittedName>
</protein>
<keyword evidence="7" id="KW-1185">Reference proteome</keyword>
<dbReference type="Gene3D" id="3.40.50.300">
    <property type="entry name" value="P-loop containing nucleotide triphosphate hydrolases"/>
    <property type="match status" value="1"/>
</dbReference>
<evidence type="ECO:0000259" key="4">
    <source>
        <dbReference type="PROSITE" id="PS51388"/>
    </source>
</evidence>
<evidence type="ECO:0000259" key="5">
    <source>
        <dbReference type="PROSITE" id="PS51718"/>
    </source>
</evidence>